<keyword evidence="1" id="KW-0472">Membrane</keyword>
<dbReference type="EMBL" id="RHIB01000003">
    <property type="protein sequence ID" value="RNA67103.1"/>
    <property type="molecule type" value="Genomic_DNA"/>
</dbReference>
<name>A0A3M7TN97_9BACI</name>
<evidence type="ECO:0000256" key="1">
    <source>
        <dbReference type="SAM" id="Phobius"/>
    </source>
</evidence>
<dbReference type="Pfam" id="PF13347">
    <property type="entry name" value="MFS_2"/>
    <property type="match status" value="1"/>
</dbReference>
<evidence type="ECO:0000313" key="3">
    <source>
        <dbReference type="Proteomes" id="UP000278746"/>
    </source>
</evidence>
<dbReference type="Proteomes" id="UP000278746">
    <property type="component" value="Unassembled WGS sequence"/>
</dbReference>
<keyword evidence="1" id="KW-1133">Transmembrane helix</keyword>
<dbReference type="OrthoDB" id="9764596at2"/>
<accession>A0A3M7TN97</accession>
<feature type="transmembrane region" description="Helical" evidence="1">
    <location>
        <begin position="41"/>
        <end position="61"/>
    </location>
</feature>
<proteinExistence type="predicted"/>
<dbReference type="AlphaFoldDB" id="A0A3M7TN97"/>
<keyword evidence="3" id="KW-1185">Reference proteome</keyword>
<protein>
    <submittedName>
        <fullName evidence="2">Uncharacterized protein</fullName>
    </submittedName>
</protein>
<gene>
    <name evidence="2" type="ORF">EBO34_18110</name>
</gene>
<comment type="caution">
    <text evidence="2">The sequence shown here is derived from an EMBL/GenBank/DDBJ whole genome shotgun (WGS) entry which is preliminary data.</text>
</comment>
<evidence type="ECO:0000313" key="2">
    <source>
        <dbReference type="EMBL" id="RNA67103.1"/>
    </source>
</evidence>
<keyword evidence="1" id="KW-0812">Transmembrane</keyword>
<organism evidence="2 3">
    <name type="scientific">Alteribacter keqinensis</name>
    <dbReference type="NCBI Taxonomy" id="2483800"/>
    <lineage>
        <taxon>Bacteria</taxon>
        <taxon>Bacillati</taxon>
        <taxon>Bacillota</taxon>
        <taxon>Bacilli</taxon>
        <taxon>Bacillales</taxon>
        <taxon>Bacillaceae</taxon>
        <taxon>Alteribacter</taxon>
    </lineage>
</organism>
<reference evidence="2 3" key="1">
    <citation type="submission" date="2018-10" db="EMBL/GenBank/DDBJ databases">
        <title>Bacillus Keqinensis sp. nov., a moderately halophilic bacterium isolated from a saline-alkaline lake.</title>
        <authorList>
            <person name="Wang H."/>
        </authorList>
    </citation>
    <scope>NUCLEOTIDE SEQUENCE [LARGE SCALE GENOMIC DNA]</scope>
    <source>
        <strain evidence="2 3">KQ-3</strain>
    </source>
</reference>
<sequence length="75" mass="8214">MQHPVRLFPRCLLKRLNLPELRTGQRSEAVTFSGQTFTGKLSVAIAGGATGVILTIINYVPNQAQSPVRYKVCSL</sequence>